<feature type="binding site" evidence="3">
    <location>
        <position position="90"/>
    </location>
    <ligand>
        <name>NAD(+)</name>
        <dbReference type="ChEBI" id="CHEBI:57540"/>
    </ligand>
</feature>
<sequence length="290" mass="31397">MNVTVLGAGSMGHGIAQVSAMAGNEVVVRDIEQDIVDDGLAAIENNLDGAIERDMIDDAEKSEIIDRLTGTTDLEAAVRDADLVIEAAPENMELKKDIFTDVDEYAPADAIIGTNTSSLSVTELVSVLDDPTRAIGIHFFNPAHIMELVEIIVAEQTADQTLEFAKEYTESIKKVGVVVNDFPGFSSSRLGAIQAAESIRMVQEGVATPEGIDTSMELGYNHPMGPLTLADHTGLDVNLEVLQYLREELGERFKPPQLLKKKVRAGKLGRKTGEGFYVYEDGEKVGMSDE</sequence>
<dbReference type="InterPro" id="IPR008927">
    <property type="entry name" value="6-PGluconate_DH-like_C_sf"/>
</dbReference>
<dbReference type="Pfam" id="PF02737">
    <property type="entry name" value="3HCDH_N"/>
    <property type="match status" value="1"/>
</dbReference>
<feature type="domain" description="3-hydroxyacyl-CoA dehydrogenase C-terminal" evidence="4">
    <location>
        <begin position="184"/>
        <end position="279"/>
    </location>
</feature>
<evidence type="ECO:0000313" key="6">
    <source>
        <dbReference type="EMBL" id="TKR25175.1"/>
    </source>
</evidence>
<evidence type="ECO:0000256" key="3">
    <source>
        <dbReference type="PIRSR" id="PIRSR000105-2"/>
    </source>
</evidence>
<evidence type="ECO:0000256" key="2">
    <source>
        <dbReference type="PIRSR" id="PIRSR000105-1"/>
    </source>
</evidence>
<dbReference type="EMBL" id="QKNX01000005">
    <property type="protein sequence ID" value="TKR25175.1"/>
    <property type="molecule type" value="Genomic_DNA"/>
</dbReference>
<dbReference type="InterPro" id="IPR022694">
    <property type="entry name" value="3-OHacyl-CoA_DH"/>
</dbReference>
<organism evidence="6 7">
    <name type="scientific">Natronomonas salsuginis</name>
    <dbReference type="NCBI Taxonomy" id="2217661"/>
    <lineage>
        <taxon>Archaea</taxon>
        <taxon>Methanobacteriati</taxon>
        <taxon>Methanobacteriota</taxon>
        <taxon>Stenosarchaea group</taxon>
        <taxon>Halobacteria</taxon>
        <taxon>Halobacteriales</taxon>
        <taxon>Natronomonadaceae</taxon>
        <taxon>Natronomonas</taxon>
    </lineage>
</organism>
<dbReference type="InterPro" id="IPR006176">
    <property type="entry name" value="3-OHacyl-CoA_DH_NAD-bd"/>
</dbReference>
<feature type="binding site" evidence="3">
    <location>
        <position position="30"/>
    </location>
    <ligand>
        <name>NAD(+)</name>
        <dbReference type="ChEBI" id="CHEBI:57540"/>
    </ligand>
</feature>
<dbReference type="SUPFAM" id="SSF48179">
    <property type="entry name" value="6-phosphogluconate dehydrogenase C-terminal domain-like"/>
    <property type="match status" value="1"/>
</dbReference>
<keyword evidence="1" id="KW-0560">Oxidoreductase</keyword>
<dbReference type="RefSeq" id="WP_137277188.1">
    <property type="nucleotide sequence ID" value="NZ_QKNX01000005.1"/>
</dbReference>
<dbReference type="GO" id="GO:0006631">
    <property type="term" value="P:fatty acid metabolic process"/>
    <property type="evidence" value="ECO:0007669"/>
    <property type="project" value="InterPro"/>
</dbReference>
<dbReference type="OrthoDB" id="51300at2157"/>
<dbReference type="Proteomes" id="UP000308037">
    <property type="component" value="Unassembled WGS sequence"/>
</dbReference>
<feature type="site" description="Important for catalytic activity" evidence="2">
    <location>
        <position position="138"/>
    </location>
</feature>
<dbReference type="PANTHER" id="PTHR48075">
    <property type="entry name" value="3-HYDROXYACYL-COA DEHYDROGENASE FAMILY PROTEIN"/>
    <property type="match status" value="1"/>
</dbReference>
<proteinExistence type="predicted"/>
<dbReference type="PIRSF" id="PIRSF000105">
    <property type="entry name" value="HCDH"/>
    <property type="match status" value="1"/>
</dbReference>
<dbReference type="InterPro" id="IPR036291">
    <property type="entry name" value="NAD(P)-bd_dom_sf"/>
</dbReference>
<gene>
    <name evidence="6" type="ORF">DM868_11720</name>
</gene>
<keyword evidence="7" id="KW-1185">Reference proteome</keyword>
<feature type="binding site" evidence="3">
    <location>
        <position position="271"/>
    </location>
    <ligand>
        <name>NAD(+)</name>
        <dbReference type="ChEBI" id="CHEBI:57540"/>
    </ligand>
</feature>
<dbReference type="SUPFAM" id="SSF51735">
    <property type="entry name" value="NAD(P)-binding Rossmann-fold domains"/>
    <property type="match status" value="1"/>
</dbReference>
<protein>
    <submittedName>
        <fullName evidence="6">3-hydroxyacyl-CoA dehydrogenase family protein</fullName>
    </submittedName>
</protein>
<dbReference type="GO" id="GO:0070403">
    <property type="term" value="F:NAD+ binding"/>
    <property type="evidence" value="ECO:0007669"/>
    <property type="project" value="InterPro"/>
</dbReference>
<evidence type="ECO:0000256" key="1">
    <source>
        <dbReference type="ARBA" id="ARBA00023002"/>
    </source>
</evidence>
<dbReference type="InterPro" id="IPR013328">
    <property type="entry name" value="6PGD_dom2"/>
</dbReference>
<dbReference type="PANTHER" id="PTHR48075:SF5">
    <property type="entry name" value="3-HYDROXYBUTYRYL-COA DEHYDROGENASE"/>
    <property type="match status" value="1"/>
</dbReference>
<evidence type="ECO:0000313" key="7">
    <source>
        <dbReference type="Proteomes" id="UP000308037"/>
    </source>
</evidence>
<accession>A0A4U5J9K2</accession>
<name>A0A4U5J9K2_9EURY</name>
<dbReference type="Gene3D" id="1.10.1040.10">
    <property type="entry name" value="N-(1-d-carboxylethyl)-l-norvaline Dehydrogenase, domain 2"/>
    <property type="match status" value="1"/>
</dbReference>
<feature type="binding site" evidence="3">
    <location>
        <begin position="7"/>
        <end position="12"/>
    </location>
    <ligand>
        <name>NAD(+)</name>
        <dbReference type="ChEBI" id="CHEBI:57540"/>
    </ligand>
</feature>
<dbReference type="Gene3D" id="3.40.50.720">
    <property type="entry name" value="NAD(P)-binding Rossmann-like Domain"/>
    <property type="match status" value="1"/>
</dbReference>
<dbReference type="InterPro" id="IPR006108">
    <property type="entry name" value="3HC_DH_C"/>
</dbReference>
<evidence type="ECO:0000259" key="5">
    <source>
        <dbReference type="Pfam" id="PF02737"/>
    </source>
</evidence>
<feature type="domain" description="3-hydroxyacyl-CoA dehydrogenase NAD binding" evidence="5">
    <location>
        <begin position="2"/>
        <end position="181"/>
    </location>
</feature>
<dbReference type="Pfam" id="PF00725">
    <property type="entry name" value="3HCDH"/>
    <property type="match status" value="1"/>
</dbReference>
<feature type="binding site" evidence="3">
    <location>
        <position position="141"/>
    </location>
    <ligand>
        <name>NAD(+)</name>
        <dbReference type="ChEBI" id="CHEBI:57540"/>
    </ligand>
</feature>
<comment type="caution">
    <text evidence="6">The sequence shown here is derived from an EMBL/GenBank/DDBJ whole genome shotgun (WGS) entry which is preliminary data.</text>
</comment>
<feature type="binding site" evidence="3">
    <location>
        <position position="117"/>
    </location>
    <ligand>
        <name>NAD(+)</name>
        <dbReference type="ChEBI" id="CHEBI:57540"/>
    </ligand>
</feature>
<dbReference type="FunFam" id="3.40.50.720:FF:000009">
    <property type="entry name" value="Fatty oxidation complex, alpha subunit"/>
    <property type="match status" value="1"/>
</dbReference>
<keyword evidence="3" id="KW-0520">NAD</keyword>
<feature type="binding site" evidence="3">
    <location>
        <position position="95"/>
    </location>
    <ligand>
        <name>NAD(+)</name>
        <dbReference type="ChEBI" id="CHEBI:57540"/>
    </ligand>
</feature>
<evidence type="ECO:0000259" key="4">
    <source>
        <dbReference type="Pfam" id="PF00725"/>
    </source>
</evidence>
<dbReference type="AlphaFoldDB" id="A0A4U5J9K2"/>
<reference evidence="6 7" key="1">
    <citation type="submission" date="2019-04" db="EMBL/GenBank/DDBJ databases">
        <title>Natronomonas sp. F20-122 a newhaloarchaeon isolated from a saline saltern of Isla Bacuta, Huelva, Spain.</title>
        <authorList>
            <person name="Duran-Viseras A."/>
            <person name="Sanchez-Porro C."/>
            <person name="Ventosa A."/>
        </authorList>
    </citation>
    <scope>NUCLEOTIDE SEQUENCE [LARGE SCALE GENOMIC DNA]</scope>
    <source>
        <strain evidence="6 7">F20-122</strain>
    </source>
</reference>
<dbReference type="GO" id="GO:0016616">
    <property type="term" value="F:oxidoreductase activity, acting on the CH-OH group of donors, NAD or NADP as acceptor"/>
    <property type="evidence" value="ECO:0007669"/>
    <property type="project" value="InterPro"/>
</dbReference>